<dbReference type="PaxDb" id="2850-Phatr38802"/>
<feature type="region of interest" description="Disordered" evidence="1">
    <location>
        <begin position="1"/>
        <end position="71"/>
    </location>
</feature>
<dbReference type="AlphaFoldDB" id="B7G6W0"/>
<protein>
    <submittedName>
        <fullName evidence="3">Uncharacterized protein</fullName>
    </submittedName>
</protein>
<feature type="compositionally biased region" description="Low complexity" evidence="1">
    <location>
        <begin position="1"/>
        <end position="10"/>
    </location>
</feature>
<dbReference type="KEGG" id="pti:PHATRDRAFT_38802"/>
<keyword evidence="2" id="KW-0472">Membrane</keyword>
<evidence type="ECO:0000256" key="1">
    <source>
        <dbReference type="SAM" id="MobiDB-lite"/>
    </source>
</evidence>
<gene>
    <name evidence="3" type="ORF">PHATRDRAFT_38802</name>
</gene>
<proteinExistence type="predicted"/>
<sequence>MPPFSYSAGSSPPPTPTSNHPDTTLPSQLDDTHSGRPSWRSSDDRQFVLPQRTASPKMQSPFSSSSTIPILHDDPRGKQKLVALSMRNLYSDCPDTAVTPSVGVKSKASAMRTLSLLGLLLSFVIFLVNLQMYRSLQENESHRVTSLSRIAQLDASEVEELWEHGRDIGRQLQSVSAILKEAQLERQHLLLYEEDAKVEYVRKTIKRNRLGGQSRS</sequence>
<evidence type="ECO:0000313" key="3">
    <source>
        <dbReference type="EMBL" id="EEC45661.1"/>
    </source>
</evidence>
<evidence type="ECO:0000313" key="4">
    <source>
        <dbReference type="Proteomes" id="UP000000759"/>
    </source>
</evidence>
<reference evidence="3 4" key="1">
    <citation type="journal article" date="2008" name="Nature">
        <title>The Phaeodactylum genome reveals the evolutionary history of diatom genomes.</title>
        <authorList>
            <person name="Bowler C."/>
            <person name="Allen A.E."/>
            <person name="Badger J.H."/>
            <person name="Grimwood J."/>
            <person name="Jabbari K."/>
            <person name="Kuo A."/>
            <person name="Maheswari U."/>
            <person name="Martens C."/>
            <person name="Maumus F."/>
            <person name="Otillar R.P."/>
            <person name="Rayko E."/>
            <person name="Salamov A."/>
            <person name="Vandepoele K."/>
            <person name="Beszteri B."/>
            <person name="Gruber A."/>
            <person name="Heijde M."/>
            <person name="Katinka M."/>
            <person name="Mock T."/>
            <person name="Valentin K."/>
            <person name="Verret F."/>
            <person name="Berges J.A."/>
            <person name="Brownlee C."/>
            <person name="Cadoret J.P."/>
            <person name="Chiovitti A."/>
            <person name="Choi C.J."/>
            <person name="Coesel S."/>
            <person name="De Martino A."/>
            <person name="Detter J.C."/>
            <person name="Durkin C."/>
            <person name="Falciatore A."/>
            <person name="Fournet J."/>
            <person name="Haruta M."/>
            <person name="Huysman M.J."/>
            <person name="Jenkins B.D."/>
            <person name="Jiroutova K."/>
            <person name="Jorgensen R.E."/>
            <person name="Joubert Y."/>
            <person name="Kaplan A."/>
            <person name="Kroger N."/>
            <person name="Kroth P.G."/>
            <person name="La Roche J."/>
            <person name="Lindquist E."/>
            <person name="Lommer M."/>
            <person name="Martin-Jezequel V."/>
            <person name="Lopez P.J."/>
            <person name="Lucas S."/>
            <person name="Mangogna M."/>
            <person name="McGinnis K."/>
            <person name="Medlin L.K."/>
            <person name="Montsant A."/>
            <person name="Oudot-Le Secq M.P."/>
            <person name="Napoli C."/>
            <person name="Obornik M."/>
            <person name="Parker M.S."/>
            <person name="Petit J.L."/>
            <person name="Porcel B.M."/>
            <person name="Poulsen N."/>
            <person name="Robison M."/>
            <person name="Rychlewski L."/>
            <person name="Rynearson T.A."/>
            <person name="Schmutz J."/>
            <person name="Shapiro H."/>
            <person name="Siaut M."/>
            <person name="Stanley M."/>
            <person name="Sussman M.R."/>
            <person name="Taylor A.R."/>
            <person name="Vardi A."/>
            <person name="von Dassow P."/>
            <person name="Vyverman W."/>
            <person name="Willis A."/>
            <person name="Wyrwicz L.S."/>
            <person name="Rokhsar D.S."/>
            <person name="Weissenbach J."/>
            <person name="Armbrust E.V."/>
            <person name="Green B.R."/>
            <person name="Van de Peer Y."/>
            <person name="Grigoriev I.V."/>
        </authorList>
    </citation>
    <scope>NUCLEOTIDE SEQUENCE [LARGE SCALE GENOMIC DNA]</scope>
    <source>
        <strain evidence="3 4">CCAP 1055/1</strain>
    </source>
</reference>
<organism evidence="3 4">
    <name type="scientific">Phaeodactylum tricornutum (strain CCAP 1055/1)</name>
    <dbReference type="NCBI Taxonomy" id="556484"/>
    <lineage>
        <taxon>Eukaryota</taxon>
        <taxon>Sar</taxon>
        <taxon>Stramenopiles</taxon>
        <taxon>Ochrophyta</taxon>
        <taxon>Bacillariophyta</taxon>
        <taxon>Bacillariophyceae</taxon>
        <taxon>Bacillariophycidae</taxon>
        <taxon>Naviculales</taxon>
        <taxon>Phaeodactylaceae</taxon>
        <taxon>Phaeodactylum</taxon>
    </lineage>
</organism>
<keyword evidence="2" id="KW-1133">Transmembrane helix</keyword>
<dbReference type="GeneID" id="7203573"/>
<dbReference type="InParanoid" id="B7G6W0"/>
<dbReference type="Proteomes" id="UP000000759">
    <property type="component" value="Chromosome 17"/>
</dbReference>
<keyword evidence="4" id="KW-1185">Reference proteome</keyword>
<evidence type="ECO:0000256" key="2">
    <source>
        <dbReference type="SAM" id="Phobius"/>
    </source>
</evidence>
<keyword evidence="2" id="KW-0812">Transmembrane</keyword>
<dbReference type="EMBL" id="CM000619">
    <property type="protein sequence ID" value="EEC45661.1"/>
    <property type="molecule type" value="Genomic_DNA"/>
</dbReference>
<reference evidence="4" key="2">
    <citation type="submission" date="2008-08" db="EMBL/GenBank/DDBJ databases">
        <authorList>
            <consortium name="Diatom Consortium"/>
            <person name="Grigoriev I."/>
            <person name="Grimwood J."/>
            <person name="Kuo A."/>
            <person name="Otillar R.P."/>
            <person name="Salamov A."/>
            <person name="Detter J.C."/>
            <person name="Lindquist E."/>
            <person name="Shapiro H."/>
            <person name="Lucas S."/>
            <person name="Glavina del Rio T."/>
            <person name="Pitluck S."/>
            <person name="Rokhsar D."/>
            <person name="Bowler C."/>
        </authorList>
    </citation>
    <scope>GENOME REANNOTATION</scope>
    <source>
        <strain evidence="4">CCAP 1055/1</strain>
    </source>
</reference>
<dbReference type="RefSeq" id="XP_002182925.1">
    <property type="nucleotide sequence ID" value="XM_002182889.1"/>
</dbReference>
<feature type="compositionally biased region" description="Low complexity" evidence="1">
    <location>
        <begin position="55"/>
        <end position="66"/>
    </location>
</feature>
<feature type="transmembrane region" description="Helical" evidence="2">
    <location>
        <begin position="114"/>
        <end position="133"/>
    </location>
</feature>
<accession>B7G6W0</accession>
<dbReference type="HOGENOM" id="CLU_1279852_0_0_1"/>
<name>B7G6W0_PHATC</name>